<evidence type="ECO:0000313" key="1">
    <source>
        <dbReference type="EMBL" id="NQX43764.1"/>
    </source>
</evidence>
<organism evidence="1 2">
    <name type="scientific">Paenibacillus tritici</name>
    <dbReference type="NCBI Taxonomy" id="1873425"/>
    <lineage>
        <taxon>Bacteria</taxon>
        <taxon>Bacillati</taxon>
        <taxon>Bacillota</taxon>
        <taxon>Bacilli</taxon>
        <taxon>Bacillales</taxon>
        <taxon>Paenibacillaceae</taxon>
        <taxon>Paenibacillus</taxon>
    </lineage>
</organism>
<accession>A0ABX2DGM2</accession>
<comment type="caution">
    <text evidence="1">The sequence shown here is derived from an EMBL/GenBank/DDBJ whole genome shotgun (WGS) entry which is preliminary data.</text>
</comment>
<keyword evidence="2" id="KW-1185">Reference proteome</keyword>
<protein>
    <recommendedName>
        <fullName evidence="3">DNA-binding protein</fullName>
    </recommendedName>
</protein>
<sequence>MKNHYTILGAALILGLCGVAGSFVISKELTPGYEMRQQTIAETQKEMQDTDHPLMTLTETAQFLRLSEEQVMNIMKAENAVLRNDGPFEGKKLPYLRVDNEFLFNKQQLLNWIQLASVENRVYNGTKLIVQ</sequence>
<gene>
    <name evidence="1" type="ORF">HQN87_00345</name>
</gene>
<dbReference type="Proteomes" id="UP000711047">
    <property type="component" value="Unassembled WGS sequence"/>
</dbReference>
<reference evidence="1 2" key="1">
    <citation type="submission" date="2020-05" db="EMBL/GenBank/DDBJ databases">
        <title>Paenibacillus glebae, sp. nov., Paenibacillus humi sp. nov., Paenibacillus pedi sp. nov., Paenibacillus terrestris sp. nov. and Paenibacillus terricola sp. nov., isolated from a forest top soil sample.</title>
        <authorList>
            <person name="Qi S."/>
            <person name="Carlier A."/>
            <person name="Cnockaert M."/>
            <person name="Vandamme P."/>
        </authorList>
    </citation>
    <scope>NUCLEOTIDE SEQUENCE [LARGE SCALE GENOMIC DNA]</scope>
    <source>
        <strain evidence="1 2">LMG 29502</strain>
    </source>
</reference>
<proteinExistence type="predicted"/>
<name>A0ABX2DGM2_9BACL</name>
<dbReference type="RefSeq" id="WP_173126038.1">
    <property type="nucleotide sequence ID" value="NZ_JABMKX010000001.1"/>
</dbReference>
<evidence type="ECO:0000313" key="2">
    <source>
        <dbReference type="Proteomes" id="UP000711047"/>
    </source>
</evidence>
<evidence type="ECO:0008006" key="3">
    <source>
        <dbReference type="Google" id="ProtNLM"/>
    </source>
</evidence>
<dbReference type="EMBL" id="JABMKX010000001">
    <property type="protein sequence ID" value="NQX43764.1"/>
    <property type="molecule type" value="Genomic_DNA"/>
</dbReference>